<evidence type="ECO:0000259" key="1">
    <source>
        <dbReference type="Pfam" id="PF24847"/>
    </source>
</evidence>
<protein>
    <recommendedName>
        <fullName evidence="1">DUF7722 domain-containing protein</fullName>
    </recommendedName>
</protein>
<reference evidence="3" key="1">
    <citation type="journal article" date="2016" name="Nat. Biotechnol.">
        <title>Sequencing wild and cultivated cassava and related species reveals extensive interspecific hybridization and genetic diversity.</title>
        <authorList>
            <person name="Bredeson J.V."/>
            <person name="Lyons J.B."/>
            <person name="Prochnik S.E."/>
            <person name="Wu G.A."/>
            <person name="Ha C.M."/>
            <person name="Edsinger-Gonzales E."/>
            <person name="Grimwood J."/>
            <person name="Schmutz J."/>
            <person name="Rabbi I.Y."/>
            <person name="Egesi C."/>
            <person name="Nauluvula P."/>
            <person name="Lebot V."/>
            <person name="Ndunguru J."/>
            <person name="Mkamilo G."/>
            <person name="Bart R.S."/>
            <person name="Setter T.L."/>
            <person name="Gleadow R.M."/>
            <person name="Kulakow P."/>
            <person name="Ferguson M.E."/>
            <person name="Rounsley S."/>
            <person name="Rokhsar D.S."/>
        </authorList>
    </citation>
    <scope>NUCLEOTIDE SEQUENCE [LARGE SCALE GENOMIC DNA]</scope>
    <source>
        <strain evidence="3">cv. AM560-2</strain>
    </source>
</reference>
<name>A0A2C9W9X0_MANES</name>
<dbReference type="EMBL" id="CM004388">
    <property type="protein sequence ID" value="OAY56401.1"/>
    <property type="molecule type" value="Genomic_DNA"/>
</dbReference>
<feature type="domain" description="DUF7722" evidence="1">
    <location>
        <begin position="42"/>
        <end position="87"/>
    </location>
</feature>
<proteinExistence type="predicted"/>
<gene>
    <name evidence="2" type="ORF">MANES_02G013400v8</name>
</gene>
<dbReference type="Proteomes" id="UP000091857">
    <property type="component" value="Chromosome 2"/>
</dbReference>
<dbReference type="Pfam" id="PF24847">
    <property type="entry name" value="DUF7722"/>
    <property type="match status" value="1"/>
</dbReference>
<dbReference type="OrthoDB" id="1932905at2759"/>
<keyword evidence="3" id="KW-1185">Reference proteome</keyword>
<dbReference type="Gramene" id="Manes.02G013400.1.v8.1">
    <property type="protein sequence ID" value="Manes.02G013400.1.v8.1.CDS.1"/>
    <property type="gene ID" value="Manes.02G013400.v8.1"/>
</dbReference>
<evidence type="ECO:0000313" key="2">
    <source>
        <dbReference type="EMBL" id="OAY56401.1"/>
    </source>
</evidence>
<comment type="caution">
    <text evidence="2">The sequence shown here is derived from an EMBL/GenBank/DDBJ whole genome shotgun (WGS) entry which is preliminary data.</text>
</comment>
<dbReference type="PANTHER" id="PTHR33513:SF50">
    <property type="match status" value="1"/>
</dbReference>
<accession>A0A2C9W9X0</accession>
<dbReference type="AlphaFoldDB" id="A0A2C9W9X0"/>
<evidence type="ECO:0000313" key="3">
    <source>
        <dbReference type="Proteomes" id="UP000091857"/>
    </source>
</evidence>
<dbReference type="PANTHER" id="PTHR33513">
    <property type="entry name" value="OS06G0523300 PROTEIN"/>
    <property type="match status" value="1"/>
</dbReference>
<sequence>MSGTACSNNANGYAAAGLRSNGYHDEESKRDKWCCFQIPLHYPRFKKSDYEAMPEWRLDCLLREYGLPISGDVDQKRKFAMGAFLWPSDD</sequence>
<organism evidence="2 3">
    <name type="scientific">Manihot esculenta</name>
    <name type="common">Cassava</name>
    <name type="synonym">Jatropha manihot</name>
    <dbReference type="NCBI Taxonomy" id="3983"/>
    <lineage>
        <taxon>Eukaryota</taxon>
        <taxon>Viridiplantae</taxon>
        <taxon>Streptophyta</taxon>
        <taxon>Embryophyta</taxon>
        <taxon>Tracheophyta</taxon>
        <taxon>Spermatophyta</taxon>
        <taxon>Magnoliopsida</taxon>
        <taxon>eudicotyledons</taxon>
        <taxon>Gunneridae</taxon>
        <taxon>Pentapetalae</taxon>
        <taxon>rosids</taxon>
        <taxon>fabids</taxon>
        <taxon>Malpighiales</taxon>
        <taxon>Euphorbiaceae</taxon>
        <taxon>Crotonoideae</taxon>
        <taxon>Manihoteae</taxon>
        <taxon>Manihot</taxon>
    </lineage>
</organism>
<dbReference type="STRING" id="3983.A0A2C9W9X0"/>
<dbReference type="InterPro" id="IPR056139">
    <property type="entry name" value="DUF7722"/>
</dbReference>